<evidence type="ECO:0000256" key="2">
    <source>
        <dbReference type="SAM" id="Phobius"/>
    </source>
</evidence>
<feature type="transmembrane region" description="Helical" evidence="2">
    <location>
        <begin position="96"/>
        <end position="117"/>
    </location>
</feature>
<proteinExistence type="predicted"/>
<organism evidence="3 4">
    <name type="scientific">Pseudothauera nasutitermitis</name>
    <dbReference type="NCBI Taxonomy" id="2565930"/>
    <lineage>
        <taxon>Bacteria</taxon>
        <taxon>Pseudomonadati</taxon>
        <taxon>Pseudomonadota</taxon>
        <taxon>Betaproteobacteria</taxon>
        <taxon>Rhodocyclales</taxon>
        <taxon>Zoogloeaceae</taxon>
        <taxon>Pseudothauera</taxon>
    </lineage>
</organism>
<feature type="region of interest" description="Disordered" evidence="1">
    <location>
        <begin position="121"/>
        <end position="149"/>
    </location>
</feature>
<dbReference type="OrthoDB" id="5366025at2"/>
<feature type="compositionally biased region" description="Basic and acidic residues" evidence="1">
    <location>
        <begin position="134"/>
        <end position="146"/>
    </location>
</feature>
<gene>
    <name evidence="3" type="ORF">E6C76_07480</name>
</gene>
<keyword evidence="2" id="KW-0472">Membrane</keyword>
<reference evidence="3 4" key="1">
    <citation type="submission" date="2019-04" db="EMBL/GenBank/DDBJ databases">
        <title>Azoarcus nasutitermitis sp. nov. isolated from termite nest.</title>
        <authorList>
            <person name="Lin S.-Y."/>
            <person name="Hameed A."/>
            <person name="Hsu Y.-H."/>
            <person name="Young C.-C."/>
        </authorList>
    </citation>
    <scope>NUCLEOTIDE SEQUENCE [LARGE SCALE GENOMIC DNA]</scope>
    <source>
        <strain evidence="3 4">CC-YHH838</strain>
    </source>
</reference>
<feature type="compositionally biased region" description="Low complexity" evidence="1">
    <location>
        <begin position="121"/>
        <end position="130"/>
    </location>
</feature>
<feature type="transmembrane region" description="Helical" evidence="2">
    <location>
        <begin position="68"/>
        <end position="90"/>
    </location>
</feature>
<keyword evidence="4" id="KW-1185">Reference proteome</keyword>
<evidence type="ECO:0000313" key="4">
    <source>
        <dbReference type="Proteomes" id="UP000308430"/>
    </source>
</evidence>
<dbReference type="Proteomes" id="UP000308430">
    <property type="component" value="Unassembled WGS sequence"/>
</dbReference>
<protein>
    <submittedName>
        <fullName evidence="3">DUF3325 domain-containing protein</fullName>
    </submittedName>
</protein>
<feature type="transmembrane region" description="Helical" evidence="2">
    <location>
        <begin position="159"/>
        <end position="181"/>
    </location>
</feature>
<name>A0A4S4B0A0_9RHOO</name>
<evidence type="ECO:0000256" key="1">
    <source>
        <dbReference type="SAM" id="MobiDB-lite"/>
    </source>
</evidence>
<dbReference type="InterPro" id="IPR021762">
    <property type="entry name" value="DUF3325"/>
</dbReference>
<comment type="caution">
    <text evidence="3">The sequence shown here is derived from an EMBL/GenBank/DDBJ whole genome shotgun (WGS) entry which is preliminary data.</text>
</comment>
<feature type="transmembrane region" description="Helical" evidence="2">
    <location>
        <begin position="30"/>
        <end position="48"/>
    </location>
</feature>
<dbReference type="Pfam" id="PF11804">
    <property type="entry name" value="DUF3325"/>
    <property type="match status" value="1"/>
</dbReference>
<dbReference type="AlphaFoldDB" id="A0A4S4B0A0"/>
<evidence type="ECO:0000313" key="3">
    <source>
        <dbReference type="EMBL" id="THF65432.1"/>
    </source>
</evidence>
<keyword evidence="2" id="KW-0812">Transmembrane</keyword>
<dbReference type="EMBL" id="SSOC01000003">
    <property type="protein sequence ID" value="THF65432.1"/>
    <property type="molecule type" value="Genomic_DNA"/>
</dbReference>
<accession>A0A4S4B0A0</accession>
<keyword evidence="2" id="KW-1133">Transmembrane helix</keyword>
<sequence>MAGGMDRGGIRTVLGRTERGLVMMPNLAVGWHWLVLALSLGGFMLLALASEREGKVLLSRTATRREKFILHLLGWPLLMLALGVCIWGWFGHFGTVLWFGWLTVAATTVVLAIAYWPGRGQPAPARRPLPSQEMGRERGASDDRRSSPAALLPQGERDVFWRLVLGAALALLPLAFGWALYHAPEAPLARPDVLHGQAGPWPFRLAEDRQGPPTLAPLGVPIKTWHLRFCEGCDTEIRAAYLKVHKPRSTRNAGTLFEGRHWDRRALVQLPSNTAADSELWLTVVGRDGTVHQVAWRMDEASPATVAWFTERQGRQ</sequence>